<dbReference type="Gene3D" id="2.40.170.20">
    <property type="entry name" value="TonB-dependent receptor, beta-barrel domain"/>
    <property type="match status" value="1"/>
</dbReference>
<dbReference type="SUPFAM" id="SSF56935">
    <property type="entry name" value="Porins"/>
    <property type="match status" value="1"/>
</dbReference>
<dbReference type="InterPro" id="IPR039426">
    <property type="entry name" value="TonB-dep_rcpt-like"/>
</dbReference>
<keyword evidence="8 15" id="KW-0675">Receptor</keyword>
<accession>A0ABW7FXB4</accession>
<evidence type="ECO:0000256" key="1">
    <source>
        <dbReference type="ARBA" id="ARBA00004571"/>
    </source>
</evidence>
<dbReference type="InterPro" id="IPR012910">
    <property type="entry name" value="Plug_dom"/>
</dbReference>
<keyword evidence="6 11" id="KW-0798">TonB box</keyword>
<keyword evidence="7 10" id="KW-0472">Membrane</keyword>
<evidence type="ECO:0000256" key="2">
    <source>
        <dbReference type="ARBA" id="ARBA00009810"/>
    </source>
</evidence>
<gene>
    <name evidence="15" type="ORF">ACG0Z6_12010</name>
</gene>
<keyword evidence="16" id="KW-1185">Reference proteome</keyword>
<evidence type="ECO:0000256" key="11">
    <source>
        <dbReference type="RuleBase" id="RU003357"/>
    </source>
</evidence>
<dbReference type="EMBL" id="JBIGHZ010000004">
    <property type="protein sequence ID" value="MFG6448957.1"/>
    <property type="molecule type" value="Genomic_DNA"/>
</dbReference>
<dbReference type="RefSeq" id="WP_394461687.1">
    <property type="nucleotide sequence ID" value="NZ_JBIGHZ010000004.1"/>
</dbReference>
<feature type="domain" description="TonB-dependent receptor-like beta-barrel" evidence="13">
    <location>
        <begin position="400"/>
        <end position="829"/>
    </location>
</feature>
<dbReference type="Pfam" id="PF07715">
    <property type="entry name" value="Plug"/>
    <property type="match status" value="1"/>
</dbReference>
<evidence type="ECO:0000256" key="10">
    <source>
        <dbReference type="PROSITE-ProRule" id="PRU01360"/>
    </source>
</evidence>
<proteinExistence type="inferred from homology"/>
<reference evidence="15 16" key="1">
    <citation type="submission" date="2024-08" db="EMBL/GenBank/DDBJ databases">
        <authorList>
            <person name="Lu H."/>
        </authorList>
    </citation>
    <scope>NUCLEOTIDE SEQUENCE [LARGE SCALE GENOMIC DNA]</scope>
    <source>
        <strain evidence="15 16">BYS180W</strain>
    </source>
</reference>
<dbReference type="InterPro" id="IPR036942">
    <property type="entry name" value="Beta-barrel_TonB_sf"/>
</dbReference>
<comment type="caution">
    <text evidence="15">The sequence shown here is derived from an EMBL/GenBank/DDBJ whole genome shotgun (WGS) entry which is preliminary data.</text>
</comment>
<sequence>MLKPSVLAAALAAAFLPHAQAQSNTAEPSQRLERVTITGTNILSTQREGANPVQTLTAKDIAASGKTTLPELLRAITANSGNSYNEQFTGSFSAGTAGISLRGLGQQNTLVLVNGRRVAPYATAQNMQEVFTDLNSLPLAAVRRIEILKDGASALYGSDAIAGVVNILLYDDYQGSEVRVGLGSSTEGTGQRERSLELRHGVGDLEADRYNLTLSFDTVKRDRLDQSQVSWLRDNDFRSEGGGSLAWAVTNYYGSDPTNKLGGEQGPLKLTNYGDITPGKTGTVLAYNPAIYKTLIPGVERYHASARGTWRFSDDAQAYAEVLLGKSRAELIFAAPLSVASNLRAWNNRTQSLESISVALPKTHPNYPASGSNVVTATLFDLGPRMKQDAVHFQRLSAGVRGSTGAWDWDASLLQSSSRMRETVQNFGNRYEFERALQAGSYNFADQSKNSEAQRQALRLSTLRPAQTELYAFDANASTELTQLRGGALGFASGVQLRHERMDSRTSDAVLSGTELRPAINIIQGTRRVGAAYAEFNAPLLKSLTLNVAGRLDHYSDFGSAFSPKASVRYQPLNWLVVRGNASRGFRAPSLPENTQSTGVSYGSVVDPRDPISPTVARGVTNLTTANPSLKPERSRNFNLGVVVSPDSKTSFGIDYFNILQKDLIDTETAKYIVDNERNLPGRVVRDAQGRIVTLTRQFKNQGERTVSGFDIEASRSLSLAAAGELKLKAQLSRLLQFTSAPGEGKAPINGAGNNEYGSLPAWRSSTSAQWSVGSWSTILRWTRVGSYEQTYRPTPAVAPRVRAANTWDLNVDWQVTPRLLATATLQNLTAAKLPYDASSGSFDLTQGDPRGRFLGLKAHYKF</sequence>
<evidence type="ECO:0000313" key="15">
    <source>
        <dbReference type="EMBL" id="MFG6448957.1"/>
    </source>
</evidence>
<evidence type="ECO:0000259" key="13">
    <source>
        <dbReference type="Pfam" id="PF00593"/>
    </source>
</evidence>
<evidence type="ECO:0000256" key="6">
    <source>
        <dbReference type="ARBA" id="ARBA00023077"/>
    </source>
</evidence>
<dbReference type="PROSITE" id="PS52016">
    <property type="entry name" value="TONB_DEPENDENT_REC_3"/>
    <property type="match status" value="1"/>
</dbReference>
<name>A0ABW7FXB4_9BURK</name>
<dbReference type="Pfam" id="PF00593">
    <property type="entry name" value="TonB_dep_Rec_b-barrel"/>
    <property type="match status" value="1"/>
</dbReference>
<evidence type="ECO:0000256" key="7">
    <source>
        <dbReference type="ARBA" id="ARBA00023136"/>
    </source>
</evidence>
<feature type="domain" description="TonB-dependent receptor plug" evidence="14">
    <location>
        <begin position="46"/>
        <end position="164"/>
    </location>
</feature>
<evidence type="ECO:0000256" key="3">
    <source>
        <dbReference type="ARBA" id="ARBA00022448"/>
    </source>
</evidence>
<evidence type="ECO:0000256" key="12">
    <source>
        <dbReference type="SAM" id="SignalP"/>
    </source>
</evidence>
<keyword evidence="4 10" id="KW-1134">Transmembrane beta strand</keyword>
<evidence type="ECO:0000259" key="14">
    <source>
        <dbReference type="Pfam" id="PF07715"/>
    </source>
</evidence>
<feature type="chain" id="PRO_5045065728" evidence="12">
    <location>
        <begin position="22"/>
        <end position="863"/>
    </location>
</feature>
<evidence type="ECO:0000256" key="4">
    <source>
        <dbReference type="ARBA" id="ARBA00022452"/>
    </source>
</evidence>
<comment type="similarity">
    <text evidence="2 10 11">Belongs to the TonB-dependent receptor family.</text>
</comment>
<protein>
    <submittedName>
        <fullName evidence="15">TonB-dependent receptor plug domain-containing protein</fullName>
    </submittedName>
</protein>
<dbReference type="InterPro" id="IPR000531">
    <property type="entry name" value="Beta-barrel_TonB"/>
</dbReference>
<dbReference type="Gene3D" id="2.170.130.10">
    <property type="entry name" value="TonB-dependent receptor, plug domain"/>
    <property type="match status" value="1"/>
</dbReference>
<dbReference type="InterPro" id="IPR037066">
    <property type="entry name" value="Plug_dom_sf"/>
</dbReference>
<dbReference type="PANTHER" id="PTHR47234:SF1">
    <property type="entry name" value="TONB-DEPENDENT RECEPTOR"/>
    <property type="match status" value="1"/>
</dbReference>
<dbReference type="CDD" id="cd01347">
    <property type="entry name" value="ligand_gated_channel"/>
    <property type="match status" value="1"/>
</dbReference>
<keyword evidence="5 10" id="KW-0812">Transmembrane</keyword>
<evidence type="ECO:0000256" key="9">
    <source>
        <dbReference type="ARBA" id="ARBA00023237"/>
    </source>
</evidence>
<dbReference type="Proteomes" id="UP001606099">
    <property type="component" value="Unassembled WGS sequence"/>
</dbReference>
<evidence type="ECO:0000256" key="8">
    <source>
        <dbReference type="ARBA" id="ARBA00023170"/>
    </source>
</evidence>
<comment type="subcellular location">
    <subcellularLocation>
        <location evidence="1 10">Cell outer membrane</location>
        <topology evidence="1 10">Multi-pass membrane protein</topology>
    </subcellularLocation>
</comment>
<dbReference type="PANTHER" id="PTHR47234">
    <property type="match status" value="1"/>
</dbReference>
<feature type="signal peptide" evidence="12">
    <location>
        <begin position="1"/>
        <end position="21"/>
    </location>
</feature>
<keyword evidence="9 10" id="KW-0998">Cell outer membrane</keyword>
<keyword evidence="12" id="KW-0732">Signal</keyword>
<keyword evidence="3 10" id="KW-0813">Transport</keyword>
<evidence type="ECO:0000313" key="16">
    <source>
        <dbReference type="Proteomes" id="UP001606099"/>
    </source>
</evidence>
<organism evidence="15 16">
    <name type="scientific">Roseateles rivi</name>
    <dbReference type="NCBI Taxonomy" id="3299028"/>
    <lineage>
        <taxon>Bacteria</taxon>
        <taxon>Pseudomonadati</taxon>
        <taxon>Pseudomonadota</taxon>
        <taxon>Betaproteobacteria</taxon>
        <taxon>Burkholderiales</taxon>
        <taxon>Sphaerotilaceae</taxon>
        <taxon>Roseateles</taxon>
    </lineage>
</organism>
<evidence type="ECO:0000256" key="5">
    <source>
        <dbReference type="ARBA" id="ARBA00022692"/>
    </source>
</evidence>